<dbReference type="EMBL" id="CP062229">
    <property type="protein sequence ID" value="UVC13794.1"/>
    <property type="molecule type" value="Genomic_DNA"/>
</dbReference>
<keyword evidence="2" id="KW-0472">Membrane</keyword>
<dbReference type="InterPro" id="IPR037873">
    <property type="entry name" value="BamE-like"/>
</dbReference>
<reference evidence="6" key="1">
    <citation type="submission" date="2020-09" db="EMBL/GenBank/DDBJ databases">
        <title>Rhizobia associated with sainfoin plants.</title>
        <authorList>
            <person name="Asharfi S."/>
            <person name="Kuzmanovic N."/>
            <person name="Bunk B."/>
            <person name="Sproeer C."/>
            <person name="Becker M."/>
            <person name="Thuenen T."/>
        </authorList>
    </citation>
    <scope>NUCLEOTIDE SEQUENCE</scope>
    <source>
        <strain evidence="6">OM4</strain>
    </source>
</reference>
<keyword evidence="1 4" id="KW-0732">Signal</keyword>
<evidence type="ECO:0000256" key="4">
    <source>
        <dbReference type="SAM" id="SignalP"/>
    </source>
</evidence>
<gene>
    <name evidence="6" type="ORF">IHQ72_24275</name>
</gene>
<evidence type="ECO:0000313" key="6">
    <source>
        <dbReference type="EMBL" id="UVC13794.1"/>
    </source>
</evidence>
<feature type="chain" id="PRO_5045346675" evidence="4">
    <location>
        <begin position="34"/>
        <end position="181"/>
    </location>
</feature>
<keyword evidence="3" id="KW-0998">Cell outer membrane</keyword>
<evidence type="ECO:0000259" key="5">
    <source>
        <dbReference type="Pfam" id="PF04355"/>
    </source>
</evidence>
<evidence type="ECO:0000256" key="2">
    <source>
        <dbReference type="ARBA" id="ARBA00023136"/>
    </source>
</evidence>
<sequence length="181" mass="19121">MRALKFKSTFLSRSALSRSAGAVSLLVVASALSACNSSKMIGDLNPGETLTQGYVIDQQAIDLVPVGSSREQVLLALGTPSTKATFDNEAFYYISQTRKRYVAFDKPRLVDQKVLAVYFGEDGRVTQIANYGLKDGKVFDFISRTTPTGGKDQNFLSQIIGGASKLAPGLPGGGGSSLGGT</sequence>
<dbReference type="Gene3D" id="3.30.1450.10">
    <property type="match status" value="1"/>
</dbReference>
<feature type="signal peptide" evidence="4">
    <location>
        <begin position="1"/>
        <end position="33"/>
    </location>
</feature>
<protein>
    <submittedName>
        <fullName evidence="6">Outer membrane protein assembly factor BamE</fullName>
    </submittedName>
</protein>
<evidence type="ECO:0000256" key="3">
    <source>
        <dbReference type="ARBA" id="ARBA00023237"/>
    </source>
</evidence>
<dbReference type="Pfam" id="PF04355">
    <property type="entry name" value="BamE"/>
    <property type="match status" value="1"/>
</dbReference>
<dbReference type="Proteomes" id="UP001058098">
    <property type="component" value="Chromosome"/>
</dbReference>
<dbReference type="PANTHER" id="PTHR37482:SF1">
    <property type="entry name" value="OUTER MEMBRANE PROTEIN ASSEMBLY FACTOR BAME"/>
    <property type="match status" value="1"/>
</dbReference>
<dbReference type="InterPro" id="IPR026592">
    <property type="entry name" value="BamE"/>
</dbReference>
<evidence type="ECO:0000256" key="1">
    <source>
        <dbReference type="ARBA" id="ARBA00022729"/>
    </source>
</evidence>
<keyword evidence="7" id="KW-1185">Reference proteome</keyword>
<feature type="domain" description="Outer membrane protein assembly factor BamE" evidence="5">
    <location>
        <begin position="53"/>
        <end position="128"/>
    </location>
</feature>
<name>A0ABY5QST2_9HYPH</name>
<accession>A0ABY5QST2</accession>
<dbReference type="InterPro" id="IPR007450">
    <property type="entry name" value="BamE_dom"/>
</dbReference>
<proteinExistence type="predicted"/>
<organism evidence="6 7">
    <name type="scientific">Mesorhizobium onobrychidis</name>
    <dbReference type="NCBI Taxonomy" id="2775404"/>
    <lineage>
        <taxon>Bacteria</taxon>
        <taxon>Pseudomonadati</taxon>
        <taxon>Pseudomonadota</taxon>
        <taxon>Alphaproteobacteria</taxon>
        <taxon>Hyphomicrobiales</taxon>
        <taxon>Phyllobacteriaceae</taxon>
        <taxon>Mesorhizobium</taxon>
    </lineage>
</organism>
<evidence type="ECO:0000313" key="7">
    <source>
        <dbReference type="Proteomes" id="UP001058098"/>
    </source>
</evidence>
<dbReference type="PANTHER" id="PTHR37482">
    <property type="entry name" value="OUTER MEMBRANE PROTEIN ASSEMBLY FACTOR BAME"/>
    <property type="match status" value="1"/>
</dbReference>
<dbReference type="PROSITE" id="PS51257">
    <property type="entry name" value="PROKAR_LIPOPROTEIN"/>
    <property type="match status" value="1"/>
</dbReference>
<dbReference type="RefSeq" id="WP_309508652.1">
    <property type="nucleotide sequence ID" value="NZ_CP062229.1"/>
</dbReference>